<evidence type="ECO:0000313" key="2">
    <source>
        <dbReference type="Proteomes" id="UP000565715"/>
    </source>
</evidence>
<gene>
    <name evidence="1" type="ORF">HGA13_12730</name>
</gene>
<dbReference type="Proteomes" id="UP000565715">
    <property type="component" value="Unassembled WGS sequence"/>
</dbReference>
<name>A0A846XJE9_9NOCA</name>
<dbReference type="AlphaFoldDB" id="A0A846XJE9"/>
<comment type="caution">
    <text evidence="1">The sequence shown here is derived from an EMBL/GenBank/DDBJ whole genome shotgun (WGS) entry which is preliminary data.</text>
</comment>
<dbReference type="RefSeq" id="WP_157113020.1">
    <property type="nucleotide sequence ID" value="NZ_JAAXOO010000003.1"/>
</dbReference>
<sequence length="54" mass="6298">MTQPAESTRREPNRIVVEAADQVHRSSKRLRQVRKNLHEPCTDQLALFDPEKQS</sequence>
<keyword evidence="2" id="KW-1185">Reference proteome</keyword>
<evidence type="ECO:0000313" key="1">
    <source>
        <dbReference type="EMBL" id="NKY33934.1"/>
    </source>
</evidence>
<protein>
    <submittedName>
        <fullName evidence="1">Uncharacterized protein</fullName>
    </submittedName>
</protein>
<reference evidence="1 2" key="1">
    <citation type="submission" date="2020-04" db="EMBL/GenBank/DDBJ databases">
        <title>MicrobeNet Type strains.</title>
        <authorList>
            <person name="Nicholson A.C."/>
        </authorList>
    </citation>
    <scope>NUCLEOTIDE SEQUENCE [LARGE SCALE GENOMIC DNA]</scope>
    <source>
        <strain evidence="1 2">DSM 45078</strain>
    </source>
</reference>
<accession>A0A846XJE9</accession>
<dbReference type="EMBL" id="JAAXOO010000003">
    <property type="protein sequence ID" value="NKY33934.1"/>
    <property type="molecule type" value="Genomic_DNA"/>
</dbReference>
<organism evidence="1 2">
    <name type="scientific">Nocardia speluncae</name>
    <dbReference type="NCBI Taxonomy" id="419477"/>
    <lineage>
        <taxon>Bacteria</taxon>
        <taxon>Bacillati</taxon>
        <taxon>Actinomycetota</taxon>
        <taxon>Actinomycetes</taxon>
        <taxon>Mycobacteriales</taxon>
        <taxon>Nocardiaceae</taxon>
        <taxon>Nocardia</taxon>
    </lineage>
</organism>
<proteinExistence type="predicted"/>